<evidence type="ECO:0000313" key="2">
    <source>
        <dbReference type="Proteomes" id="UP001148662"/>
    </source>
</evidence>
<reference evidence="1" key="1">
    <citation type="submission" date="2022-07" db="EMBL/GenBank/DDBJ databases">
        <title>Genome Sequence of Phlebia brevispora.</title>
        <authorList>
            <person name="Buettner E."/>
        </authorList>
    </citation>
    <scope>NUCLEOTIDE SEQUENCE</scope>
    <source>
        <strain evidence="1">MPL23</strain>
    </source>
</reference>
<accession>A0ACC1RJV6</accession>
<dbReference type="Proteomes" id="UP001148662">
    <property type="component" value="Unassembled WGS sequence"/>
</dbReference>
<evidence type="ECO:0000313" key="1">
    <source>
        <dbReference type="EMBL" id="KAJ3518376.1"/>
    </source>
</evidence>
<name>A0ACC1RJV6_9APHY</name>
<dbReference type="EMBL" id="JANHOG010002973">
    <property type="protein sequence ID" value="KAJ3518376.1"/>
    <property type="molecule type" value="Genomic_DNA"/>
</dbReference>
<sequence length="144" mass="15523">MTGRFALPTAASGVEEEACDQAGIYPFLFKDLLFVTLALIEPREPEPPLRYSSYWAPEADEDGDGAQISAMASRALSETIARVKDVTTGIGSRIDSVADARGARNDLTSPGGSIPEQSEGNSDENKEPILPLYIEPELSFDMDI</sequence>
<protein>
    <submittedName>
        <fullName evidence="1">Uncharacterized protein</fullName>
    </submittedName>
</protein>
<organism evidence="1 2">
    <name type="scientific">Phlebia brevispora</name>
    <dbReference type="NCBI Taxonomy" id="194682"/>
    <lineage>
        <taxon>Eukaryota</taxon>
        <taxon>Fungi</taxon>
        <taxon>Dikarya</taxon>
        <taxon>Basidiomycota</taxon>
        <taxon>Agaricomycotina</taxon>
        <taxon>Agaricomycetes</taxon>
        <taxon>Polyporales</taxon>
        <taxon>Meruliaceae</taxon>
        <taxon>Phlebia</taxon>
    </lineage>
</organism>
<proteinExistence type="predicted"/>
<comment type="caution">
    <text evidence="1">The sequence shown here is derived from an EMBL/GenBank/DDBJ whole genome shotgun (WGS) entry which is preliminary data.</text>
</comment>
<keyword evidence="2" id="KW-1185">Reference proteome</keyword>
<gene>
    <name evidence="1" type="ORF">NM688_g9445</name>
</gene>